<gene>
    <name evidence="2" type="ORF">B0H15DRAFT_799187</name>
</gene>
<feature type="signal peptide" evidence="1">
    <location>
        <begin position="1"/>
        <end position="17"/>
    </location>
</feature>
<name>A0AAD6UAG1_9AGAR</name>
<dbReference type="EMBL" id="JARJCN010000016">
    <property type="protein sequence ID" value="KAJ7093381.1"/>
    <property type="molecule type" value="Genomic_DNA"/>
</dbReference>
<comment type="caution">
    <text evidence="2">The sequence shown here is derived from an EMBL/GenBank/DDBJ whole genome shotgun (WGS) entry which is preliminary data.</text>
</comment>
<evidence type="ECO:0000313" key="2">
    <source>
        <dbReference type="EMBL" id="KAJ7093381.1"/>
    </source>
</evidence>
<sequence length="379" mass="42978">MASNLAFLGLAPDVILAIFACCDIHTTCRYLHGFAFQKSVWLALIEDLKRRSILDCDIPDLQKLSTGELIALVKPLVTGPETWIPSDDDFTPEVSKQITLHPKIHNGLGICHWENEPKLFCGGRFVLFNNWHKLECCHVEIISLDLREGSHSLMLNIRVPDTPYDDAFSCPEICGEFASLMQSIRMSSYLRDVETHHDKLKRALLVLIPGYILLKRVAGREADTESIHLINGNDAIQQFGVSIAELLHSSMVRPAQLPKIISHSISLLSDPSTGPYFDQMSVRESPLQKGTYRLWVYISQKAIGHTADAMLYSHDLALSPTGPPQWRERSHVPAMPRMCSTRMVREINGFFHQHYTPCAGWWTYRTAEILFMSHHILEH</sequence>
<reference evidence="2" key="1">
    <citation type="submission" date="2023-03" db="EMBL/GenBank/DDBJ databases">
        <title>Massive genome expansion in bonnet fungi (Mycena s.s.) driven by repeated elements and novel gene families across ecological guilds.</title>
        <authorList>
            <consortium name="Lawrence Berkeley National Laboratory"/>
            <person name="Harder C.B."/>
            <person name="Miyauchi S."/>
            <person name="Viragh M."/>
            <person name="Kuo A."/>
            <person name="Thoen E."/>
            <person name="Andreopoulos B."/>
            <person name="Lu D."/>
            <person name="Skrede I."/>
            <person name="Drula E."/>
            <person name="Henrissat B."/>
            <person name="Morin E."/>
            <person name="Kohler A."/>
            <person name="Barry K."/>
            <person name="LaButti K."/>
            <person name="Morin E."/>
            <person name="Salamov A."/>
            <person name="Lipzen A."/>
            <person name="Mereny Z."/>
            <person name="Hegedus B."/>
            <person name="Baldrian P."/>
            <person name="Stursova M."/>
            <person name="Weitz H."/>
            <person name="Taylor A."/>
            <person name="Grigoriev I.V."/>
            <person name="Nagy L.G."/>
            <person name="Martin F."/>
            <person name="Kauserud H."/>
        </authorList>
    </citation>
    <scope>NUCLEOTIDE SEQUENCE</scope>
    <source>
        <strain evidence="2">CBHHK173m</strain>
    </source>
</reference>
<dbReference type="Proteomes" id="UP001222325">
    <property type="component" value="Unassembled WGS sequence"/>
</dbReference>
<organism evidence="2 3">
    <name type="scientific">Mycena belliarum</name>
    <dbReference type="NCBI Taxonomy" id="1033014"/>
    <lineage>
        <taxon>Eukaryota</taxon>
        <taxon>Fungi</taxon>
        <taxon>Dikarya</taxon>
        <taxon>Basidiomycota</taxon>
        <taxon>Agaricomycotina</taxon>
        <taxon>Agaricomycetes</taxon>
        <taxon>Agaricomycetidae</taxon>
        <taxon>Agaricales</taxon>
        <taxon>Marasmiineae</taxon>
        <taxon>Mycenaceae</taxon>
        <taxon>Mycena</taxon>
    </lineage>
</organism>
<feature type="chain" id="PRO_5042177123" evidence="1">
    <location>
        <begin position="18"/>
        <end position="379"/>
    </location>
</feature>
<keyword evidence="3" id="KW-1185">Reference proteome</keyword>
<evidence type="ECO:0000256" key="1">
    <source>
        <dbReference type="SAM" id="SignalP"/>
    </source>
</evidence>
<protein>
    <submittedName>
        <fullName evidence="2">Uncharacterized protein</fullName>
    </submittedName>
</protein>
<keyword evidence="1" id="KW-0732">Signal</keyword>
<accession>A0AAD6UAG1</accession>
<dbReference type="AlphaFoldDB" id="A0AAD6UAG1"/>
<proteinExistence type="predicted"/>
<evidence type="ECO:0000313" key="3">
    <source>
        <dbReference type="Proteomes" id="UP001222325"/>
    </source>
</evidence>